<dbReference type="SUPFAM" id="SSF81324">
    <property type="entry name" value="Voltage-gated potassium channels"/>
    <property type="match status" value="1"/>
</dbReference>
<keyword evidence="11" id="KW-0175">Coiled coil</keyword>
<organism evidence="14 16">
    <name type="scientific">Vibrio tasmaniensis</name>
    <dbReference type="NCBI Taxonomy" id="212663"/>
    <lineage>
        <taxon>Bacteria</taxon>
        <taxon>Pseudomonadati</taxon>
        <taxon>Pseudomonadota</taxon>
        <taxon>Gammaproteobacteria</taxon>
        <taxon>Vibrionales</taxon>
        <taxon>Vibrionaceae</taxon>
        <taxon>Vibrio</taxon>
    </lineage>
</organism>
<reference evidence="16" key="1">
    <citation type="submission" date="2016-07" db="EMBL/GenBank/DDBJ databases">
        <title>Nontailed viruses are major unrecognized killers of bacteria in the ocean.</title>
        <authorList>
            <person name="Kauffman K."/>
            <person name="Hussain F."/>
            <person name="Yang J."/>
            <person name="Arevalo P."/>
            <person name="Brown J."/>
            <person name="Cutler M."/>
            <person name="Kelly L."/>
            <person name="Polz M.F."/>
        </authorList>
    </citation>
    <scope>NUCLEOTIDE SEQUENCE [LARGE SCALE GENOMIC DNA]</scope>
    <source>
        <strain evidence="16">10N.222.48.A2</strain>
    </source>
</reference>
<protein>
    <submittedName>
        <fullName evidence="15">Ion transporter</fullName>
    </submittedName>
</protein>
<evidence type="ECO:0000256" key="4">
    <source>
        <dbReference type="ARBA" id="ARBA00022837"/>
    </source>
</evidence>
<feature type="transmembrane region" description="Helical" evidence="12">
    <location>
        <begin position="9"/>
        <end position="26"/>
    </location>
</feature>
<feature type="domain" description="Ion transport" evidence="13">
    <location>
        <begin position="14"/>
        <end position="223"/>
    </location>
</feature>
<keyword evidence="8 12" id="KW-0472">Membrane</keyword>
<keyword evidence="10" id="KW-0407">Ion channel</keyword>
<dbReference type="Gene3D" id="1.20.120.350">
    <property type="entry name" value="Voltage-gated potassium channels. Chain C"/>
    <property type="match status" value="1"/>
</dbReference>
<evidence type="ECO:0000259" key="13">
    <source>
        <dbReference type="Pfam" id="PF00520"/>
    </source>
</evidence>
<keyword evidence="2" id="KW-0813">Transport</keyword>
<dbReference type="GO" id="GO:0098703">
    <property type="term" value="P:calcium ion import across plasma membrane"/>
    <property type="evidence" value="ECO:0007669"/>
    <property type="project" value="TreeGrafter"/>
</dbReference>
<dbReference type="Pfam" id="PF00520">
    <property type="entry name" value="Ion_trans"/>
    <property type="match status" value="1"/>
</dbReference>
<dbReference type="EMBL" id="SYVV01000023">
    <property type="protein sequence ID" value="TKG32432.1"/>
    <property type="molecule type" value="Genomic_DNA"/>
</dbReference>
<dbReference type="GO" id="GO:0005891">
    <property type="term" value="C:voltage-gated calcium channel complex"/>
    <property type="evidence" value="ECO:0007669"/>
    <property type="project" value="TreeGrafter"/>
</dbReference>
<keyword evidence="9" id="KW-0325">Glycoprotein</keyword>
<evidence type="ECO:0000256" key="9">
    <source>
        <dbReference type="ARBA" id="ARBA00023180"/>
    </source>
</evidence>
<comment type="subcellular location">
    <subcellularLocation>
        <location evidence="1">Membrane</location>
        <topology evidence="1">Multi-pass membrane protein</topology>
    </subcellularLocation>
</comment>
<evidence type="ECO:0000256" key="5">
    <source>
        <dbReference type="ARBA" id="ARBA00022882"/>
    </source>
</evidence>
<dbReference type="Proteomes" id="UP000235579">
    <property type="component" value="Unassembled WGS sequence"/>
</dbReference>
<evidence type="ECO:0000256" key="7">
    <source>
        <dbReference type="ARBA" id="ARBA00023065"/>
    </source>
</evidence>
<dbReference type="Proteomes" id="UP000308018">
    <property type="component" value="Unassembled WGS sequence"/>
</dbReference>
<evidence type="ECO:0000313" key="17">
    <source>
        <dbReference type="Proteomes" id="UP000308018"/>
    </source>
</evidence>
<dbReference type="GO" id="GO:0008331">
    <property type="term" value="F:high voltage-gated calcium channel activity"/>
    <property type="evidence" value="ECO:0007669"/>
    <property type="project" value="TreeGrafter"/>
</dbReference>
<reference evidence="14" key="3">
    <citation type="journal article" date="2018" name="Nature">
        <title>A major lineage of non-tailed dsDNA viruses as unrecognized killers of marine bacteria.</title>
        <authorList>
            <person name="Kauffman K.M."/>
            <person name="Hussain F.A."/>
            <person name="Yang J."/>
            <person name="Arevalo P."/>
            <person name="Brown J.M."/>
            <person name="Chang W.K."/>
            <person name="VanInsberghe D."/>
            <person name="Elsherbini J."/>
            <person name="Sharma R.S."/>
            <person name="Cutler M.B."/>
            <person name="Kelly L."/>
            <person name="Polz M.F."/>
        </authorList>
    </citation>
    <scope>NUCLEOTIDE SEQUENCE</scope>
    <source>
        <strain evidence="14">10N.222.48.A2</strain>
    </source>
</reference>
<name>A0A2N7NE47_9VIBR</name>
<feature type="coiled-coil region" evidence="11">
    <location>
        <begin position="217"/>
        <end position="247"/>
    </location>
</feature>
<proteinExistence type="predicted"/>
<feature type="transmembrane region" description="Helical" evidence="12">
    <location>
        <begin position="127"/>
        <end position="150"/>
    </location>
</feature>
<evidence type="ECO:0000256" key="6">
    <source>
        <dbReference type="ARBA" id="ARBA00022989"/>
    </source>
</evidence>
<evidence type="ECO:0000313" key="16">
    <source>
        <dbReference type="Proteomes" id="UP000235579"/>
    </source>
</evidence>
<dbReference type="InterPro" id="IPR005821">
    <property type="entry name" value="Ion_trans_dom"/>
</dbReference>
<evidence type="ECO:0000313" key="14">
    <source>
        <dbReference type="EMBL" id="PMP11276.1"/>
    </source>
</evidence>
<dbReference type="AlphaFoldDB" id="A0A2N7NE47"/>
<evidence type="ECO:0000313" key="15">
    <source>
        <dbReference type="EMBL" id="TKG32432.1"/>
    </source>
</evidence>
<evidence type="ECO:0000256" key="2">
    <source>
        <dbReference type="ARBA" id="ARBA00022448"/>
    </source>
</evidence>
<reference evidence="14" key="2">
    <citation type="submission" date="2016-07" db="EMBL/GenBank/DDBJ databases">
        <authorList>
            <person name="Wan K."/>
            <person name="Booth B."/>
            <person name="Spirohn K."/>
            <person name="Hao T."/>
            <person name="Hu Y."/>
            <person name="Calderwood M."/>
            <person name="Hill D."/>
            <person name="Mohr S."/>
            <person name="Vidal M."/>
            <person name="Celniker S."/>
            <person name="Perrimon N."/>
        </authorList>
    </citation>
    <scope>NUCLEOTIDE SEQUENCE</scope>
    <source>
        <strain evidence="14">10N.222.48.A2</strain>
    </source>
</reference>
<keyword evidence="7" id="KW-0406">Ion transport</keyword>
<keyword evidence="6 12" id="KW-1133">Transmembrane helix</keyword>
<dbReference type="InterPro" id="IPR027359">
    <property type="entry name" value="Volt_channel_dom_sf"/>
</dbReference>
<keyword evidence="4" id="KW-0106">Calcium</keyword>
<dbReference type="PANTHER" id="PTHR45628:SF7">
    <property type="entry name" value="VOLTAGE-DEPENDENT CALCIUM CHANNEL TYPE A SUBUNIT ALPHA-1"/>
    <property type="match status" value="1"/>
</dbReference>
<dbReference type="PANTHER" id="PTHR45628">
    <property type="entry name" value="VOLTAGE-DEPENDENT CALCIUM CHANNEL TYPE A SUBUNIT ALPHA-1"/>
    <property type="match status" value="1"/>
</dbReference>
<feature type="transmembrane region" description="Helical" evidence="12">
    <location>
        <begin position="63"/>
        <end position="82"/>
    </location>
</feature>
<comment type="caution">
    <text evidence="14">The sequence shown here is derived from an EMBL/GenBank/DDBJ whole genome shotgun (WGS) entry which is preliminary data.</text>
</comment>
<accession>A0A2N7NE47</accession>
<dbReference type="InterPro" id="IPR050599">
    <property type="entry name" value="VDCC_alpha-1_subunit"/>
</dbReference>
<keyword evidence="3 12" id="KW-0812">Transmembrane</keyword>
<evidence type="ECO:0000256" key="3">
    <source>
        <dbReference type="ARBA" id="ARBA00022692"/>
    </source>
</evidence>
<gene>
    <name evidence="14" type="ORF">BCS92_21710</name>
    <name evidence="15" type="ORF">FC057_12925</name>
</gene>
<evidence type="ECO:0000256" key="11">
    <source>
        <dbReference type="SAM" id="Coils"/>
    </source>
</evidence>
<evidence type="ECO:0000256" key="8">
    <source>
        <dbReference type="ARBA" id="ARBA00023136"/>
    </source>
</evidence>
<reference evidence="15 17" key="4">
    <citation type="submission" date="2019-04" db="EMBL/GenBank/DDBJ databases">
        <title>A reverse ecology approach based on a biological definition of microbial populations.</title>
        <authorList>
            <person name="Arevalo P."/>
            <person name="Vaninsberghe D."/>
            <person name="Elsherbini J."/>
            <person name="Gore J."/>
            <person name="Polz M."/>
        </authorList>
    </citation>
    <scope>NUCLEOTIDE SEQUENCE [LARGE SCALE GENOMIC DNA]</scope>
    <source>
        <strain evidence="15 17">10N.222.45.A8</strain>
    </source>
</reference>
<feature type="transmembrane region" description="Helical" evidence="12">
    <location>
        <begin position="187"/>
        <end position="211"/>
    </location>
</feature>
<evidence type="ECO:0000256" key="12">
    <source>
        <dbReference type="SAM" id="Phobius"/>
    </source>
</evidence>
<dbReference type="EMBL" id="MDBP01000063">
    <property type="protein sequence ID" value="PMP11276.1"/>
    <property type="molecule type" value="Genomic_DNA"/>
</dbReference>
<evidence type="ECO:0000256" key="1">
    <source>
        <dbReference type="ARBA" id="ARBA00004141"/>
    </source>
</evidence>
<sequence>MKYFTLPRYNAIAIVMAVILAFFSSYSNSALIHALNWLVVAYFFLEAFFKIKEQTWRKYISTFGNKFDFSIVIISSIFLFLPNEALGSVIYLRIFRIISLIKIIRLMPNTEHIVNGLIRALKASKAVLILLAVQLLFFSLLGFTLFSNVIPEYFGDPLRSMNTIFGIFTIENWGAVPEAAKELNQPYAYYAVNTFVIVVLVLGGFIALSLANAIFVDEMASDNNDNLMEEIAELKSELSEIKELLRKPND</sequence>
<dbReference type="Gene3D" id="1.10.287.70">
    <property type="match status" value="1"/>
</dbReference>
<evidence type="ECO:0000256" key="10">
    <source>
        <dbReference type="ARBA" id="ARBA00023303"/>
    </source>
</evidence>
<keyword evidence="5" id="KW-0851">Voltage-gated channel</keyword>